<dbReference type="EMBL" id="JACIDZ010000001">
    <property type="protein sequence ID" value="MBB4120655.1"/>
    <property type="molecule type" value="Genomic_DNA"/>
</dbReference>
<protein>
    <submittedName>
        <fullName evidence="1">Uncharacterized protein</fullName>
    </submittedName>
</protein>
<evidence type="ECO:0000313" key="2">
    <source>
        <dbReference type="Proteomes" id="UP000530571"/>
    </source>
</evidence>
<sequence length="93" mass="10183">MNVFDGGRKEDTAPAVDVKNLHAKIDRKHPLFISRQAGALGISRGSVCYLPRATSMADLALMKKMDIEAIYRRPNTLKPAPGHKIEAVKEALA</sequence>
<name>A0A7W6P8G3_9HYPH</name>
<evidence type="ECO:0000313" key="1">
    <source>
        <dbReference type="EMBL" id="MBB4120655.1"/>
    </source>
</evidence>
<accession>A0A7W6P8G3</accession>
<dbReference type="Proteomes" id="UP000530571">
    <property type="component" value="Unassembled WGS sequence"/>
</dbReference>
<proteinExistence type="predicted"/>
<reference evidence="1 2" key="1">
    <citation type="submission" date="2020-08" db="EMBL/GenBank/DDBJ databases">
        <title>Genomic Encyclopedia of Type Strains, Phase IV (KMG-IV): sequencing the most valuable type-strain genomes for metagenomic binning, comparative biology and taxonomic classification.</title>
        <authorList>
            <person name="Goeker M."/>
        </authorList>
    </citation>
    <scope>NUCLEOTIDE SEQUENCE [LARGE SCALE GENOMIC DNA]</scope>
    <source>
        <strain evidence="1 2">DSM 28101</strain>
    </source>
</reference>
<keyword evidence="2" id="KW-1185">Reference proteome</keyword>
<dbReference type="AlphaFoldDB" id="A0A7W6P8G3"/>
<comment type="caution">
    <text evidence="1">The sequence shown here is derived from an EMBL/GenBank/DDBJ whole genome shotgun (WGS) entry which is preliminary data.</text>
</comment>
<gene>
    <name evidence="1" type="ORF">GGR30_000550</name>
</gene>
<organism evidence="1 2">
    <name type="scientific">Martelella radicis</name>
    <dbReference type="NCBI Taxonomy" id="1397476"/>
    <lineage>
        <taxon>Bacteria</taxon>
        <taxon>Pseudomonadati</taxon>
        <taxon>Pseudomonadota</taxon>
        <taxon>Alphaproteobacteria</taxon>
        <taxon>Hyphomicrobiales</taxon>
        <taxon>Aurantimonadaceae</taxon>
        <taxon>Martelella</taxon>
    </lineage>
</organism>